<accession>A0ABW4YL65</accession>
<evidence type="ECO:0000313" key="9">
    <source>
        <dbReference type="EMBL" id="MFD2116218.1"/>
    </source>
</evidence>
<dbReference type="HAMAP" id="MF_02033">
    <property type="entry name" value="FtsA"/>
    <property type="match status" value="1"/>
</dbReference>
<dbReference type="Pfam" id="PF14450">
    <property type="entry name" value="FtsA"/>
    <property type="match status" value="2"/>
</dbReference>
<dbReference type="InterPro" id="IPR020823">
    <property type="entry name" value="Cell_div_FtsA"/>
</dbReference>
<dbReference type="Proteomes" id="UP001597362">
    <property type="component" value="Unassembled WGS sequence"/>
</dbReference>
<evidence type="ECO:0000313" key="10">
    <source>
        <dbReference type="Proteomes" id="UP001597362"/>
    </source>
</evidence>
<keyword evidence="4 5" id="KW-0131">Cell cycle</keyword>
<proteinExistence type="inferred from homology"/>
<comment type="caution">
    <text evidence="9">The sequence shown here is derived from an EMBL/GenBank/DDBJ whole genome shotgun (WGS) entry which is preliminary data.</text>
</comment>
<evidence type="ECO:0000256" key="2">
    <source>
        <dbReference type="ARBA" id="ARBA00022618"/>
    </source>
</evidence>
<comment type="subunit">
    <text evidence="5">Self-interacts. Interacts with FtsZ.</text>
</comment>
<dbReference type="Gene3D" id="3.30.1490.110">
    <property type="match status" value="1"/>
</dbReference>
<dbReference type="NCBIfam" id="TIGR01174">
    <property type="entry name" value="ftsA"/>
    <property type="match status" value="1"/>
</dbReference>
<evidence type="ECO:0000256" key="6">
    <source>
        <dbReference type="PIRNR" id="PIRNR003101"/>
    </source>
</evidence>
<feature type="compositionally biased region" description="Low complexity" evidence="7">
    <location>
        <begin position="391"/>
        <end position="401"/>
    </location>
</feature>
<dbReference type="InterPro" id="IPR003494">
    <property type="entry name" value="SHS2_FtsA"/>
</dbReference>
<comment type="function">
    <text evidence="5 6">Cell division protein that is involved in the assembly of the Z ring. May serve as a membrane anchor for the Z ring.</text>
</comment>
<feature type="region of interest" description="Disordered" evidence="7">
    <location>
        <begin position="381"/>
        <end position="401"/>
    </location>
</feature>
<dbReference type="SUPFAM" id="SSF53067">
    <property type="entry name" value="Actin-like ATPase domain"/>
    <property type="match status" value="2"/>
</dbReference>
<keyword evidence="3 5" id="KW-0472">Membrane</keyword>
<organism evidence="9 10">
    <name type="scientific">Paenibacillus yanchengensis</name>
    <dbReference type="NCBI Taxonomy" id="2035833"/>
    <lineage>
        <taxon>Bacteria</taxon>
        <taxon>Bacillati</taxon>
        <taxon>Bacillota</taxon>
        <taxon>Bacilli</taxon>
        <taxon>Bacillales</taxon>
        <taxon>Paenibacillaceae</taxon>
        <taxon>Paenibacillus</taxon>
    </lineage>
</organism>
<keyword evidence="10" id="KW-1185">Reference proteome</keyword>
<dbReference type="PIRSF" id="PIRSF003101">
    <property type="entry name" value="FtsA"/>
    <property type="match status" value="1"/>
</dbReference>
<dbReference type="GO" id="GO:0051301">
    <property type="term" value="P:cell division"/>
    <property type="evidence" value="ECO:0007669"/>
    <property type="project" value="UniProtKB-KW"/>
</dbReference>
<sequence length="416" mass="44520">MSNNDIIVSLDIGTSKVRAIIGELNDGAINIIGVGSADSEGIRKGAIVDIDQTVKSIRNAIEHAERMVDIQISEVYVGIQGNHIALQTNHGVVAVSNEDREIGEEDIERVLQAAKVVALPPEREIINLVPKQYLVDGLEGIADPRGMIGVRLEVEATIVTGTKTAIHNLMRCVEKAGLRISGVILLSLASGMMTLSKDERMVGTVLADIGAGSTTVAIFDQGGLSAISTIPIGGEYVTNDIAYGLRTHTDHAERLKIKFGGASVEEADESITFKVTRMGSNLEKEFTQQDLVSIIEPRMQEIFHLIRQEVDRLGYGEKETGYVLTGGTVSLPGTAQLAQRELDASVRIALPNYIGVKDPAYSSGVGMIQYVSKYMGAGSGSGGTEKKAAPSRKASPAASSKPGMIERLKNMFNEFI</sequence>
<dbReference type="RefSeq" id="WP_377772183.1">
    <property type="nucleotide sequence ID" value="NZ_JBHUHO010000030.1"/>
</dbReference>
<dbReference type="SMART" id="SM00842">
    <property type="entry name" value="FtsA"/>
    <property type="match status" value="1"/>
</dbReference>
<evidence type="ECO:0000256" key="5">
    <source>
        <dbReference type="HAMAP-Rule" id="MF_02033"/>
    </source>
</evidence>
<evidence type="ECO:0000256" key="3">
    <source>
        <dbReference type="ARBA" id="ARBA00023136"/>
    </source>
</evidence>
<dbReference type="Gene3D" id="3.30.420.40">
    <property type="match status" value="1"/>
</dbReference>
<evidence type="ECO:0000256" key="4">
    <source>
        <dbReference type="ARBA" id="ARBA00023306"/>
    </source>
</evidence>
<protein>
    <recommendedName>
        <fullName evidence="5 6">Cell division protein FtsA</fullName>
    </recommendedName>
</protein>
<name>A0ABW4YL65_9BACL</name>
<dbReference type="CDD" id="cd24048">
    <property type="entry name" value="ASKHA_NBD_FtsA"/>
    <property type="match status" value="1"/>
</dbReference>
<dbReference type="InterPro" id="IPR050696">
    <property type="entry name" value="FtsA/MreB"/>
</dbReference>
<keyword evidence="2 5" id="KW-0132">Cell division</keyword>
<comment type="subcellular location">
    <subcellularLocation>
        <location evidence="5">Cell membrane</location>
        <topology evidence="5">Peripheral membrane protein</topology>
        <orientation evidence="5">Cytoplasmic side</orientation>
    </subcellularLocation>
    <text evidence="5">Localizes to the Z ring in an FtsZ-dependent manner. Targeted to the membrane through a conserved C-terminal amphipathic helix.</text>
</comment>
<evidence type="ECO:0000256" key="1">
    <source>
        <dbReference type="ARBA" id="ARBA00022475"/>
    </source>
</evidence>
<dbReference type="InterPro" id="IPR043129">
    <property type="entry name" value="ATPase_NBD"/>
</dbReference>
<dbReference type="PANTHER" id="PTHR32432:SF4">
    <property type="entry name" value="CELL DIVISION PROTEIN FTSA"/>
    <property type="match status" value="1"/>
</dbReference>
<comment type="similarity">
    <text evidence="5 6">Belongs to the FtsA/MreB family.</text>
</comment>
<reference evidence="10" key="1">
    <citation type="journal article" date="2019" name="Int. J. Syst. Evol. Microbiol.">
        <title>The Global Catalogue of Microorganisms (GCM) 10K type strain sequencing project: providing services to taxonomists for standard genome sequencing and annotation.</title>
        <authorList>
            <consortium name="The Broad Institute Genomics Platform"/>
            <consortium name="The Broad Institute Genome Sequencing Center for Infectious Disease"/>
            <person name="Wu L."/>
            <person name="Ma J."/>
        </authorList>
    </citation>
    <scope>NUCLEOTIDE SEQUENCE [LARGE SCALE GENOMIC DNA]</scope>
    <source>
        <strain evidence="10">GH52</strain>
    </source>
</reference>
<keyword evidence="1 5" id="KW-1003">Cell membrane</keyword>
<evidence type="ECO:0000256" key="7">
    <source>
        <dbReference type="SAM" id="MobiDB-lite"/>
    </source>
</evidence>
<dbReference type="PANTHER" id="PTHR32432">
    <property type="entry name" value="CELL DIVISION PROTEIN FTSA-RELATED"/>
    <property type="match status" value="1"/>
</dbReference>
<evidence type="ECO:0000259" key="8">
    <source>
        <dbReference type="SMART" id="SM00842"/>
    </source>
</evidence>
<dbReference type="Pfam" id="PF02491">
    <property type="entry name" value="SHS2_FTSA"/>
    <property type="match status" value="1"/>
</dbReference>
<feature type="domain" description="SHS2" evidence="8">
    <location>
        <begin position="7"/>
        <end position="194"/>
    </location>
</feature>
<dbReference type="EMBL" id="JBHUHO010000030">
    <property type="protein sequence ID" value="MFD2116218.1"/>
    <property type="molecule type" value="Genomic_DNA"/>
</dbReference>
<gene>
    <name evidence="5 9" type="primary">ftsA</name>
    <name evidence="9" type="ORF">ACFSJH_10840</name>
</gene>